<keyword evidence="4" id="KW-0413">Isomerase</keyword>
<sequence length="191" mass="21669">MSDLLFIRHAQTDMAGKFCGHSDPPINASGESQLRDLIARLTPVIFDKIYCSDLRRAVNTAEALAKVRHLPITMKSGLREIYFGDWEGLSWAEVEHRDAAYARRWTEGFPHVSAPGGESFEDFETRVLEDVNQLIGLEEDEQIAVVTHGGVMRVVLRALHGYSEHEAWEQTRSYCCSFASTDRTRARMVRL</sequence>
<protein>
    <submittedName>
        <fullName evidence="4">Alpha-ribazole phosphatase/probable phosphoglycerate mutase</fullName>
        <ecNumber evidence="4">3.1.3.73</ecNumber>
        <ecNumber evidence="4">5.4.2.12</ecNumber>
    </submittedName>
</protein>
<dbReference type="GO" id="GO:0004331">
    <property type="term" value="F:fructose-2,6-bisphosphate 2-phosphatase activity"/>
    <property type="evidence" value="ECO:0007669"/>
    <property type="project" value="TreeGrafter"/>
</dbReference>
<organism evidence="4 5">
    <name type="scientific">Granulicella arctica</name>
    <dbReference type="NCBI Taxonomy" id="940613"/>
    <lineage>
        <taxon>Bacteria</taxon>
        <taxon>Pseudomonadati</taxon>
        <taxon>Acidobacteriota</taxon>
        <taxon>Terriglobia</taxon>
        <taxon>Terriglobales</taxon>
        <taxon>Acidobacteriaceae</taxon>
        <taxon>Granulicella</taxon>
    </lineage>
</organism>
<dbReference type="Gene3D" id="3.40.50.1240">
    <property type="entry name" value="Phosphoglycerate mutase-like"/>
    <property type="match status" value="1"/>
</dbReference>
<dbReference type="CDD" id="cd07067">
    <property type="entry name" value="HP_PGM_like"/>
    <property type="match status" value="1"/>
</dbReference>
<feature type="binding site" evidence="3">
    <location>
        <position position="56"/>
    </location>
    <ligand>
        <name>substrate</name>
    </ligand>
</feature>
<feature type="active site" description="Proton donor/acceptor" evidence="2">
    <location>
        <position position="80"/>
    </location>
</feature>
<dbReference type="SMART" id="SM00855">
    <property type="entry name" value="PGAM"/>
    <property type="match status" value="1"/>
</dbReference>
<dbReference type="EC" id="3.1.3.73" evidence="4"/>
<dbReference type="Pfam" id="PF00300">
    <property type="entry name" value="His_Phos_1"/>
    <property type="match status" value="1"/>
</dbReference>
<dbReference type="GO" id="GO:0004619">
    <property type="term" value="F:phosphoglycerate mutase activity"/>
    <property type="evidence" value="ECO:0007669"/>
    <property type="project" value="UniProtKB-EC"/>
</dbReference>
<reference evidence="4 5" key="1">
    <citation type="submission" date="2020-07" db="EMBL/GenBank/DDBJ databases">
        <title>Genomic Encyclopedia of Type Strains, Phase IV (KMG-V): Genome sequencing to study the core and pangenomes of soil and plant-associated prokaryotes.</title>
        <authorList>
            <person name="Whitman W."/>
        </authorList>
    </citation>
    <scope>NUCLEOTIDE SEQUENCE [LARGE SCALE GENOMIC DNA]</scope>
    <source>
        <strain evidence="4 5">X4EP2</strain>
    </source>
</reference>
<evidence type="ECO:0000313" key="5">
    <source>
        <dbReference type="Proteomes" id="UP000589520"/>
    </source>
</evidence>
<evidence type="ECO:0000256" key="1">
    <source>
        <dbReference type="ARBA" id="ARBA00022801"/>
    </source>
</evidence>
<dbReference type="InterPro" id="IPR029033">
    <property type="entry name" value="His_PPase_superfam"/>
</dbReference>
<keyword evidence="5" id="KW-1185">Reference proteome</keyword>
<dbReference type="Proteomes" id="UP000589520">
    <property type="component" value="Unassembled WGS sequence"/>
</dbReference>
<dbReference type="PANTHER" id="PTHR46517">
    <property type="entry name" value="FRUCTOSE-2,6-BISPHOSPHATASE TIGAR"/>
    <property type="match status" value="1"/>
</dbReference>
<gene>
    <name evidence="4" type="ORF">HDF17_002362</name>
</gene>
<dbReference type="EC" id="5.4.2.12" evidence="4"/>
<evidence type="ECO:0000313" key="4">
    <source>
        <dbReference type="EMBL" id="NYF80042.1"/>
    </source>
</evidence>
<name>A0A7Y9PHQ6_9BACT</name>
<evidence type="ECO:0000256" key="3">
    <source>
        <dbReference type="PIRSR" id="PIRSR613078-2"/>
    </source>
</evidence>
<feature type="active site" description="Tele-phosphohistidine intermediate" evidence="2">
    <location>
        <position position="9"/>
    </location>
</feature>
<evidence type="ECO:0000256" key="2">
    <source>
        <dbReference type="PIRSR" id="PIRSR613078-1"/>
    </source>
</evidence>
<keyword evidence="1 4" id="KW-0378">Hydrolase</keyword>
<dbReference type="InterPro" id="IPR051695">
    <property type="entry name" value="Phosphoglycerate_Mutase"/>
</dbReference>
<proteinExistence type="predicted"/>
<dbReference type="RefSeq" id="WP_179491131.1">
    <property type="nucleotide sequence ID" value="NZ_JACCCW010000002.1"/>
</dbReference>
<dbReference type="EMBL" id="JACCCW010000002">
    <property type="protein sequence ID" value="NYF80042.1"/>
    <property type="molecule type" value="Genomic_DNA"/>
</dbReference>
<accession>A0A7Y9PHQ6</accession>
<dbReference type="GO" id="GO:0043755">
    <property type="term" value="F:alpha-ribazole phosphatase activity"/>
    <property type="evidence" value="ECO:0007669"/>
    <property type="project" value="UniProtKB-EC"/>
</dbReference>
<dbReference type="PANTHER" id="PTHR46517:SF1">
    <property type="entry name" value="FRUCTOSE-2,6-BISPHOSPHATASE TIGAR"/>
    <property type="match status" value="1"/>
</dbReference>
<dbReference type="InterPro" id="IPR013078">
    <property type="entry name" value="His_Pase_superF_clade-1"/>
</dbReference>
<dbReference type="GO" id="GO:0045820">
    <property type="term" value="P:negative regulation of glycolytic process"/>
    <property type="evidence" value="ECO:0007669"/>
    <property type="project" value="TreeGrafter"/>
</dbReference>
<dbReference type="AlphaFoldDB" id="A0A7Y9PHQ6"/>
<comment type="caution">
    <text evidence="4">The sequence shown here is derived from an EMBL/GenBank/DDBJ whole genome shotgun (WGS) entry which is preliminary data.</text>
</comment>
<dbReference type="GO" id="GO:0043456">
    <property type="term" value="P:regulation of pentose-phosphate shunt"/>
    <property type="evidence" value="ECO:0007669"/>
    <property type="project" value="TreeGrafter"/>
</dbReference>
<dbReference type="SUPFAM" id="SSF53254">
    <property type="entry name" value="Phosphoglycerate mutase-like"/>
    <property type="match status" value="1"/>
</dbReference>
<dbReference type="GO" id="GO:0005829">
    <property type="term" value="C:cytosol"/>
    <property type="evidence" value="ECO:0007669"/>
    <property type="project" value="TreeGrafter"/>
</dbReference>